<dbReference type="InterPro" id="IPR001789">
    <property type="entry name" value="Sig_transdc_resp-reg_receiver"/>
</dbReference>
<dbReference type="InterPro" id="IPR017930">
    <property type="entry name" value="Myb_dom"/>
</dbReference>
<dbReference type="PANTHER" id="PTHR31442">
    <property type="entry name" value="HOMEODOMAIN-LIKE SUPERFAMILY PROTEIN-RELATED"/>
    <property type="match status" value="1"/>
</dbReference>
<evidence type="ECO:0000256" key="1">
    <source>
        <dbReference type="ARBA" id="ARBA00004123"/>
    </source>
</evidence>
<dbReference type="InterPro" id="IPR009057">
    <property type="entry name" value="Homeodomain-like_sf"/>
</dbReference>
<protein>
    <recommendedName>
        <fullName evidence="11">Two-component response regulator</fullName>
    </recommendedName>
</protein>
<evidence type="ECO:0000259" key="8">
    <source>
        <dbReference type="PROSITE" id="PS51294"/>
    </source>
</evidence>
<name>A0AAP0F5N9_9MAGN</name>
<evidence type="ECO:0000313" key="10">
    <source>
        <dbReference type="Proteomes" id="UP001417504"/>
    </source>
</evidence>
<feature type="domain" description="HTH myb-type" evidence="8">
    <location>
        <begin position="115"/>
        <end position="174"/>
    </location>
</feature>
<keyword evidence="3" id="KW-0804">Transcription</keyword>
<keyword evidence="4" id="KW-0539">Nucleus</keyword>
<evidence type="ECO:0000256" key="2">
    <source>
        <dbReference type="ARBA" id="ARBA00023015"/>
    </source>
</evidence>
<dbReference type="Pfam" id="PF00249">
    <property type="entry name" value="Myb_DNA-binding"/>
    <property type="match status" value="1"/>
</dbReference>
<dbReference type="PANTHER" id="PTHR31442:SF40">
    <property type="entry name" value="HOMEODOMAIN-LIKE SUPERFAMILY PROTEIN"/>
    <property type="match status" value="1"/>
</dbReference>
<dbReference type="InterPro" id="IPR044841">
    <property type="entry name" value="LUX/BOA-like"/>
</dbReference>
<sequence length="388" mass="43483">MSADDKFKVVTRGLEQGACFYLFKPLTLSDVQNLWQHVVRKRKENMLETNSACVHPSPPRDRDNIMREDTASSFPHDNSSMRDIQRRDNSQRRMLRDVKYPRDDDKHGKDKPSTSQKKPRVVWTPLLHDQFLEAIDTLGIEKAVPKKILELMSVPGLTRENVASHLQKYRLFIKRLRDASRSTDPRSPRCLTGTILGFGLSRPTLFQLQQGILPQRSSWLQSSGNQTGPVRFTIPNSIPINTVTQSKLLLPAAPNTGGINSNTNINTTGIQKQAWMTNNNNNQQSQYGLEQQQRPRQVGANTSTTSMVFSSRGSDLVQAVNNYTMQQSRGMPPYSSTFGSSYNNGSASTSRMLPPTMFLLPTMEGMEGSLKDLVSIILTMVVLVTTPG</sequence>
<evidence type="ECO:0000256" key="6">
    <source>
        <dbReference type="SAM" id="MobiDB-lite"/>
    </source>
</evidence>
<feature type="compositionally biased region" description="Basic and acidic residues" evidence="6">
    <location>
        <begin position="58"/>
        <end position="70"/>
    </location>
</feature>
<keyword evidence="10" id="KW-1185">Reference proteome</keyword>
<comment type="subcellular location">
    <subcellularLocation>
        <location evidence="1">Nucleus</location>
    </subcellularLocation>
</comment>
<feature type="domain" description="Response regulatory" evidence="7">
    <location>
        <begin position="1"/>
        <end position="39"/>
    </location>
</feature>
<dbReference type="NCBIfam" id="TIGR01557">
    <property type="entry name" value="myb_SHAQKYF"/>
    <property type="match status" value="1"/>
</dbReference>
<dbReference type="Gene3D" id="1.10.10.60">
    <property type="entry name" value="Homeodomain-like"/>
    <property type="match status" value="1"/>
</dbReference>
<dbReference type="InterPro" id="IPR006447">
    <property type="entry name" value="Myb_dom_plants"/>
</dbReference>
<proteinExistence type="predicted"/>
<dbReference type="GO" id="GO:0003700">
    <property type="term" value="F:DNA-binding transcription factor activity"/>
    <property type="evidence" value="ECO:0007669"/>
    <property type="project" value="InterPro"/>
</dbReference>
<feature type="compositionally biased region" description="Basic and acidic residues" evidence="6">
    <location>
        <begin position="79"/>
        <end position="112"/>
    </location>
</feature>
<evidence type="ECO:0000256" key="5">
    <source>
        <dbReference type="PROSITE-ProRule" id="PRU00169"/>
    </source>
</evidence>
<dbReference type="GO" id="GO:0005634">
    <property type="term" value="C:nucleus"/>
    <property type="evidence" value="ECO:0007669"/>
    <property type="project" value="UniProtKB-SubCell"/>
</dbReference>
<evidence type="ECO:0000259" key="7">
    <source>
        <dbReference type="PROSITE" id="PS50110"/>
    </source>
</evidence>
<comment type="caution">
    <text evidence="5">Lacks conserved residue(s) required for the propagation of feature annotation.</text>
</comment>
<organism evidence="9 10">
    <name type="scientific">Stephania japonica</name>
    <dbReference type="NCBI Taxonomy" id="461633"/>
    <lineage>
        <taxon>Eukaryota</taxon>
        <taxon>Viridiplantae</taxon>
        <taxon>Streptophyta</taxon>
        <taxon>Embryophyta</taxon>
        <taxon>Tracheophyta</taxon>
        <taxon>Spermatophyta</taxon>
        <taxon>Magnoliopsida</taxon>
        <taxon>Ranunculales</taxon>
        <taxon>Menispermaceae</taxon>
        <taxon>Menispermoideae</taxon>
        <taxon>Cissampelideae</taxon>
        <taxon>Stephania</taxon>
    </lineage>
</organism>
<comment type="caution">
    <text evidence="9">The sequence shown here is derived from an EMBL/GenBank/DDBJ whole genome shotgun (WGS) entry which is preliminary data.</text>
</comment>
<dbReference type="FunFam" id="1.10.10.60:FF:000007">
    <property type="entry name" value="Two-component response regulator"/>
    <property type="match status" value="1"/>
</dbReference>
<evidence type="ECO:0000313" key="9">
    <source>
        <dbReference type="EMBL" id="KAK9102902.1"/>
    </source>
</evidence>
<dbReference type="GO" id="GO:0003677">
    <property type="term" value="F:DNA binding"/>
    <property type="evidence" value="ECO:0007669"/>
    <property type="project" value="InterPro"/>
</dbReference>
<dbReference type="AlphaFoldDB" id="A0AAP0F5N9"/>
<dbReference type="PROSITE" id="PS50110">
    <property type="entry name" value="RESPONSE_REGULATORY"/>
    <property type="match status" value="1"/>
</dbReference>
<dbReference type="Proteomes" id="UP001417504">
    <property type="component" value="Unassembled WGS sequence"/>
</dbReference>
<dbReference type="EMBL" id="JBBNAE010000008">
    <property type="protein sequence ID" value="KAK9102902.1"/>
    <property type="molecule type" value="Genomic_DNA"/>
</dbReference>
<dbReference type="InterPro" id="IPR001005">
    <property type="entry name" value="SANT/Myb"/>
</dbReference>
<dbReference type="SUPFAM" id="SSF46689">
    <property type="entry name" value="Homeodomain-like"/>
    <property type="match status" value="1"/>
</dbReference>
<keyword evidence="2" id="KW-0805">Transcription regulation</keyword>
<evidence type="ECO:0000256" key="3">
    <source>
        <dbReference type="ARBA" id="ARBA00023163"/>
    </source>
</evidence>
<reference evidence="9 10" key="1">
    <citation type="submission" date="2024-01" db="EMBL/GenBank/DDBJ databases">
        <title>Genome assemblies of Stephania.</title>
        <authorList>
            <person name="Yang L."/>
        </authorList>
    </citation>
    <scope>NUCLEOTIDE SEQUENCE [LARGE SCALE GENOMIC DNA]</scope>
    <source>
        <strain evidence="9">QJT</strain>
        <tissue evidence="9">Leaf</tissue>
    </source>
</reference>
<evidence type="ECO:0008006" key="11">
    <source>
        <dbReference type="Google" id="ProtNLM"/>
    </source>
</evidence>
<accession>A0AAP0F5N9</accession>
<dbReference type="PROSITE" id="PS51294">
    <property type="entry name" value="HTH_MYB"/>
    <property type="match status" value="1"/>
</dbReference>
<dbReference type="GO" id="GO:0000160">
    <property type="term" value="P:phosphorelay signal transduction system"/>
    <property type="evidence" value="ECO:0007669"/>
    <property type="project" value="InterPro"/>
</dbReference>
<evidence type="ECO:0000256" key="4">
    <source>
        <dbReference type="ARBA" id="ARBA00023242"/>
    </source>
</evidence>
<feature type="region of interest" description="Disordered" evidence="6">
    <location>
        <begin position="49"/>
        <end position="120"/>
    </location>
</feature>
<gene>
    <name evidence="9" type="ORF">Sjap_020156</name>
</gene>